<reference evidence="7 8" key="1">
    <citation type="submission" date="2017-07" db="EMBL/GenBank/DDBJ databases">
        <title>Isolation and whole genome analysis of endospore-forming bacteria from heroin.</title>
        <authorList>
            <person name="Kalinowski J."/>
            <person name="Ahrens B."/>
            <person name="Al-Dilaimi A."/>
            <person name="Winkler A."/>
            <person name="Wibberg D."/>
            <person name="Schleenbecker U."/>
            <person name="Ruckert C."/>
            <person name="Wolfel R."/>
            <person name="Grass G."/>
        </authorList>
    </citation>
    <scope>NUCLEOTIDE SEQUENCE [LARGE SCALE GENOMIC DNA]</scope>
    <source>
        <strain evidence="7 8">7539</strain>
    </source>
</reference>
<dbReference type="InterPro" id="IPR018060">
    <property type="entry name" value="HTH_AraC"/>
</dbReference>
<dbReference type="Gene3D" id="1.10.10.60">
    <property type="entry name" value="Homeodomain-like"/>
    <property type="match status" value="2"/>
</dbReference>
<dbReference type="GO" id="GO:0000160">
    <property type="term" value="P:phosphorelay signal transduction system"/>
    <property type="evidence" value="ECO:0007669"/>
    <property type="project" value="InterPro"/>
</dbReference>
<evidence type="ECO:0000256" key="1">
    <source>
        <dbReference type="ARBA" id="ARBA00023015"/>
    </source>
</evidence>
<dbReference type="GO" id="GO:0003700">
    <property type="term" value="F:DNA-binding transcription factor activity"/>
    <property type="evidence" value="ECO:0007669"/>
    <property type="project" value="InterPro"/>
</dbReference>
<dbReference type="PROSITE" id="PS00041">
    <property type="entry name" value="HTH_ARAC_FAMILY_1"/>
    <property type="match status" value="1"/>
</dbReference>
<evidence type="ECO:0000256" key="2">
    <source>
        <dbReference type="ARBA" id="ARBA00023125"/>
    </source>
</evidence>
<dbReference type="Gene3D" id="3.40.50.2300">
    <property type="match status" value="1"/>
</dbReference>
<accession>A0A268P0P6</accession>
<dbReference type="Pfam" id="PF12833">
    <property type="entry name" value="HTH_18"/>
    <property type="match status" value="1"/>
</dbReference>
<evidence type="ECO:0008006" key="9">
    <source>
        <dbReference type="Google" id="ProtNLM"/>
    </source>
</evidence>
<dbReference type="GO" id="GO:0043565">
    <property type="term" value="F:sequence-specific DNA binding"/>
    <property type="evidence" value="ECO:0007669"/>
    <property type="project" value="InterPro"/>
</dbReference>
<keyword evidence="2" id="KW-0238">DNA-binding</keyword>
<organism evidence="7 8">
    <name type="scientific">Shouchella clausii</name>
    <name type="common">Alkalihalobacillus clausii</name>
    <dbReference type="NCBI Taxonomy" id="79880"/>
    <lineage>
        <taxon>Bacteria</taxon>
        <taxon>Bacillati</taxon>
        <taxon>Bacillota</taxon>
        <taxon>Bacilli</taxon>
        <taxon>Bacillales</taxon>
        <taxon>Bacillaceae</taxon>
        <taxon>Shouchella</taxon>
    </lineage>
</organism>
<evidence type="ECO:0000313" key="7">
    <source>
        <dbReference type="EMBL" id="PAE89316.1"/>
    </source>
</evidence>
<dbReference type="PROSITE" id="PS01124">
    <property type="entry name" value="HTH_ARAC_FAMILY_2"/>
    <property type="match status" value="1"/>
</dbReference>
<dbReference type="InterPro" id="IPR011006">
    <property type="entry name" value="CheY-like_superfamily"/>
</dbReference>
<comment type="caution">
    <text evidence="7">The sequence shown here is derived from an EMBL/GenBank/DDBJ whole genome shotgun (WGS) entry which is preliminary data.</text>
</comment>
<dbReference type="InterPro" id="IPR018062">
    <property type="entry name" value="HTH_AraC-typ_CS"/>
</dbReference>
<dbReference type="InterPro" id="IPR001789">
    <property type="entry name" value="Sig_transdc_resp-reg_receiver"/>
</dbReference>
<dbReference type="PANTHER" id="PTHR43280:SF2">
    <property type="entry name" value="HTH-TYPE TRANSCRIPTIONAL REGULATOR EXSA"/>
    <property type="match status" value="1"/>
</dbReference>
<feature type="domain" description="Response regulatory" evidence="6">
    <location>
        <begin position="33"/>
        <end position="149"/>
    </location>
</feature>
<evidence type="ECO:0000313" key="8">
    <source>
        <dbReference type="Proteomes" id="UP000216207"/>
    </source>
</evidence>
<dbReference type="InterPro" id="IPR009057">
    <property type="entry name" value="Homeodomain-like_sf"/>
</dbReference>
<dbReference type="SMART" id="SM00448">
    <property type="entry name" value="REC"/>
    <property type="match status" value="1"/>
</dbReference>
<protein>
    <recommendedName>
        <fullName evidence="9">AraC family transcriptional regulator</fullName>
    </recommendedName>
</protein>
<dbReference type="SUPFAM" id="SSF46689">
    <property type="entry name" value="Homeodomain-like"/>
    <property type="match status" value="1"/>
</dbReference>
<evidence type="ECO:0000259" key="5">
    <source>
        <dbReference type="PROSITE" id="PS01124"/>
    </source>
</evidence>
<dbReference type="AlphaFoldDB" id="A0A268P0P6"/>
<dbReference type="PANTHER" id="PTHR43280">
    <property type="entry name" value="ARAC-FAMILY TRANSCRIPTIONAL REGULATOR"/>
    <property type="match status" value="1"/>
</dbReference>
<feature type="domain" description="HTH araC/xylS-type" evidence="5">
    <location>
        <begin position="416"/>
        <end position="515"/>
    </location>
</feature>
<keyword evidence="1" id="KW-0805">Transcription regulation</keyword>
<sequence>MLCWENVIPFHLEEKSFKLKYKRLAKGGVEMKRIIVCDRDLSECYGMEWLIRSSHLQVERAGIACSPEELFEQMETERPDVICLELDMFQGREWEQLKHYAAIFTPALVAVSAEGTYAKAMQALELGCVDLLIKPLDSEKLLRHLHKLLREKHSVVQSEKEEPEWPCPSYRDLFLPGRTDSFSGDVVLIQHEEKGKTVKLLEFAEAFPFTDKPAILPLSDVVMLVFPDRDPWREKLCHKLLNSWGDENNGLAVFVLDQKENRTLQEAYQRALLHLQRAFFIGFDQVIVTGEAFSWERIDPLLTPEEQRIWIEMLRDNKLTSLKQWLYGEFYYASGALPDPRLLRIKLTSILAQVRRYMRNWKMAGEDVERAYYNLFNSVLNMPVLARIVQELILFIQFLFEQTRRVETVQKTDVVHEALRYMNKHYQNPKLNLTRVAEHVGRNPSYLSQLFSIRLKQSFRHALQDIRIAAAKELLADPMLAIGEIAERVGYANPAYFSKAFKKQTAYSPNQYRIRELTTEKD</sequence>
<evidence type="ECO:0000259" key="6">
    <source>
        <dbReference type="PROSITE" id="PS50110"/>
    </source>
</evidence>
<dbReference type="EMBL" id="NPCC01000009">
    <property type="protein sequence ID" value="PAE89316.1"/>
    <property type="molecule type" value="Genomic_DNA"/>
</dbReference>
<keyword evidence="3" id="KW-0804">Transcription</keyword>
<evidence type="ECO:0000256" key="3">
    <source>
        <dbReference type="ARBA" id="ARBA00023163"/>
    </source>
</evidence>
<comment type="caution">
    <text evidence="4">Lacks conserved residue(s) required for the propagation of feature annotation.</text>
</comment>
<dbReference type="SUPFAM" id="SSF52172">
    <property type="entry name" value="CheY-like"/>
    <property type="match status" value="1"/>
</dbReference>
<dbReference type="SMART" id="SM00342">
    <property type="entry name" value="HTH_ARAC"/>
    <property type="match status" value="1"/>
</dbReference>
<dbReference type="Pfam" id="PF00072">
    <property type="entry name" value="Response_reg"/>
    <property type="match status" value="1"/>
</dbReference>
<dbReference type="InterPro" id="IPR020449">
    <property type="entry name" value="Tscrpt_reg_AraC-type_HTH"/>
</dbReference>
<evidence type="ECO:0000256" key="4">
    <source>
        <dbReference type="PROSITE-ProRule" id="PRU00169"/>
    </source>
</evidence>
<proteinExistence type="predicted"/>
<name>A0A268P0P6_SHOCL</name>
<dbReference type="PROSITE" id="PS50110">
    <property type="entry name" value="RESPONSE_REGULATORY"/>
    <property type="match status" value="1"/>
</dbReference>
<gene>
    <name evidence="7" type="ORF">CHH72_08480</name>
</gene>
<dbReference type="Proteomes" id="UP000216207">
    <property type="component" value="Unassembled WGS sequence"/>
</dbReference>
<dbReference type="PRINTS" id="PR00032">
    <property type="entry name" value="HTHARAC"/>
</dbReference>